<keyword evidence="3" id="KW-1185">Reference proteome</keyword>
<accession>A0A5C1QS51</accession>
<sequence>MYYTGFADEAGFGLEAQIQATKELGWTCIESRSIDGVNIHDLPEDQFETVVGMLNDSGITINCFGSTVANWSRDPRKEEDFQKSLAELRRALPRMEKLGCTMIRGMSFTRLRDASLYSRELEETIFKKLKSLVQLCEEAGVSYLHENCANYGGMSSEHTLRLVEEINSPHFKLVFDTGNPLNSVDYREGHQGHMQDSFQFYSAVKEHIAYVHIKDGVFKKIQPDEIFNASDWCYPGEGEGKVREIVTDLLQSGYDGGFSIEPHMTLVYHEKDSRSEETLKYANYVEYGRRFMKIVESL</sequence>
<evidence type="ECO:0000313" key="2">
    <source>
        <dbReference type="EMBL" id="QEN08912.1"/>
    </source>
</evidence>
<evidence type="ECO:0000313" key="3">
    <source>
        <dbReference type="Proteomes" id="UP000324209"/>
    </source>
</evidence>
<dbReference type="OrthoDB" id="9815124at2"/>
<evidence type="ECO:0000259" key="1">
    <source>
        <dbReference type="Pfam" id="PF01261"/>
    </source>
</evidence>
<dbReference type="KEGG" id="ock:EXM22_13260"/>
<dbReference type="Gene3D" id="3.20.20.150">
    <property type="entry name" value="Divalent-metal-dependent TIM barrel enzymes"/>
    <property type="match status" value="1"/>
</dbReference>
<reference evidence="2 3" key="1">
    <citation type="submission" date="2019-02" db="EMBL/GenBank/DDBJ databases">
        <title>Complete Genome Sequence and Methylome Analysis of free living Spirochaetas.</title>
        <authorList>
            <person name="Fomenkov A."/>
            <person name="Dubinina G."/>
            <person name="Leshcheva N."/>
            <person name="Mikheeva N."/>
            <person name="Grabovich M."/>
            <person name="Vincze T."/>
            <person name="Roberts R.J."/>
        </authorList>
    </citation>
    <scope>NUCLEOTIDE SEQUENCE [LARGE SCALE GENOMIC DNA]</scope>
    <source>
        <strain evidence="2 3">K2</strain>
    </source>
</reference>
<dbReference type="InterPro" id="IPR013022">
    <property type="entry name" value="Xyl_isomerase-like_TIM-brl"/>
</dbReference>
<feature type="domain" description="Xylose isomerase-like TIM barrel" evidence="1">
    <location>
        <begin position="18"/>
        <end position="264"/>
    </location>
</feature>
<dbReference type="Proteomes" id="UP000324209">
    <property type="component" value="Chromosome"/>
</dbReference>
<proteinExistence type="predicted"/>
<dbReference type="InterPro" id="IPR050312">
    <property type="entry name" value="IolE/XylAMocC-like"/>
</dbReference>
<dbReference type="GO" id="GO:0016853">
    <property type="term" value="F:isomerase activity"/>
    <property type="evidence" value="ECO:0007669"/>
    <property type="project" value="UniProtKB-KW"/>
</dbReference>
<organism evidence="2 3">
    <name type="scientific">Oceanispirochaeta crateris</name>
    <dbReference type="NCBI Taxonomy" id="2518645"/>
    <lineage>
        <taxon>Bacteria</taxon>
        <taxon>Pseudomonadati</taxon>
        <taxon>Spirochaetota</taxon>
        <taxon>Spirochaetia</taxon>
        <taxon>Spirochaetales</taxon>
        <taxon>Spirochaetaceae</taxon>
        <taxon>Oceanispirochaeta</taxon>
    </lineage>
</organism>
<dbReference type="Pfam" id="PF01261">
    <property type="entry name" value="AP_endonuc_2"/>
    <property type="match status" value="1"/>
</dbReference>
<dbReference type="PANTHER" id="PTHR12110">
    <property type="entry name" value="HYDROXYPYRUVATE ISOMERASE"/>
    <property type="match status" value="1"/>
</dbReference>
<name>A0A5C1QS51_9SPIO</name>
<protein>
    <submittedName>
        <fullName evidence="2">Sugar phosphate isomerase/epimerase</fullName>
    </submittedName>
</protein>
<gene>
    <name evidence="2" type="ORF">EXM22_13260</name>
</gene>
<dbReference type="EMBL" id="CP036150">
    <property type="protein sequence ID" value="QEN08912.1"/>
    <property type="molecule type" value="Genomic_DNA"/>
</dbReference>
<dbReference type="SUPFAM" id="SSF51658">
    <property type="entry name" value="Xylose isomerase-like"/>
    <property type="match status" value="1"/>
</dbReference>
<keyword evidence="2" id="KW-0413">Isomerase</keyword>
<dbReference type="RefSeq" id="WP_149486991.1">
    <property type="nucleotide sequence ID" value="NZ_CP036150.1"/>
</dbReference>
<dbReference type="AlphaFoldDB" id="A0A5C1QS51"/>
<dbReference type="InterPro" id="IPR036237">
    <property type="entry name" value="Xyl_isomerase-like_sf"/>
</dbReference>